<reference evidence="1 2" key="1">
    <citation type="submission" date="2018-06" db="EMBL/GenBank/DDBJ databases">
        <title>Complete Genomes of Monosporascus.</title>
        <authorList>
            <person name="Robinson A.J."/>
            <person name="Natvig D.O."/>
        </authorList>
    </citation>
    <scope>NUCLEOTIDE SEQUENCE [LARGE SCALE GENOMIC DNA]</scope>
    <source>
        <strain evidence="1 2">CBS 110550</strain>
    </source>
</reference>
<comment type="caution">
    <text evidence="1">The sequence shown here is derived from an EMBL/GenBank/DDBJ whole genome shotgun (WGS) entry which is preliminary data.</text>
</comment>
<keyword evidence="2" id="KW-1185">Reference proteome</keyword>
<name>A0A4Q4SU38_9PEZI</name>
<sequence>MKEQQKTNIYSSQKSDFVAIPVDYKTRPAASVYASRLWRSVLTEIIRDLSRGRFDKAKAFLQVFSFLKDPLGGLVGVSEKAVNLFVYMITTLATSSGPITEAASTDTRWHAAAAQAAQEALFLASTLLENVDHIHFTGHQQLPYVYLRLDRLPRSEFSIPERTVRIIEEILTSHDPVGSCVVAPISVSSYPALPIQQGNMTTVIIDGNHRATATMVLRLIAEHPSIIQRRQTSKELLATFCSNHGLGVKWKIDLADALDALHQSPCAALVRDKLDLVDKFRCVDMIPALVVREDNFFTACQQRPPLQGRPRLLLPIHQAIYNDEKLNFAFPRAGQVHGRAIGFKAMPLLRTESSKMIAEIHVSGKTDIQSVRRKWQMWTDEGSEITC</sequence>
<evidence type="ECO:0000313" key="1">
    <source>
        <dbReference type="EMBL" id="RYO74049.1"/>
    </source>
</evidence>
<protein>
    <submittedName>
        <fullName evidence="1">Uncharacterized protein</fullName>
    </submittedName>
</protein>
<gene>
    <name evidence="1" type="ORF">DL764_010994</name>
</gene>
<dbReference type="STRING" id="155417.A0A4Q4SU38"/>
<dbReference type="OrthoDB" id="5978656at2759"/>
<accession>A0A4Q4SU38</accession>
<dbReference type="AlphaFoldDB" id="A0A4Q4SU38"/>
<dbReference type="EMBL" id="QJNU01001596">
    <property type="protein sequence ID" value="RYO74049.1"/>
    <property type="molecule type" value="Genomic_DNA"/>
</dbReference>
<organism evidence="1 2">
    <name type="scientific">Monosporascus ibericus</name>
    <dbReference type="NCBI Taxonomy" id="155417"/>
    <lineage>
        <taxon>Eukaryota</taxon>
        <taxon>Fungi</taxon>
        <taxon>Dikarya</taxon>
        <taxon>Ascomycota</taxon>
        <taxon>Pezizomycotina</taxon>
        <taxon>Sordariomycetes</taxon>
        <taxon>Xylariomycetidae</taxon>
        <taxon>Xylariales</taxon>
        <taxon>Xylariales incertae sedis</taxon>
        <taxon>Monosporascus</taxon>
    </lineage>
</organism>
<dbReference type="Proteomes" id="UP000293360">
    <property type="component" value="Unassembled WGS sequence"/>
</dbReference>
<proteinExistence type="predicted"/>
<evidence type="ECO:0000313" key="2">
    <source>
        <dbReference type="Proteomes" id="UP000293360"/>
    </source>
</evidence>